<feature type="non-terminal residue" evidence="1">
    <location>
        <position position="1"/>
    </location>
</feature>
<dbReference type="OrthoDB" id="3341102at2759"/>
<evidence type="ECO:0008006" key="3">
    <source>
        <dbReference type="Google" id="ProtNLM"/>
    </source>
</evidence>
<dbReference type="EMBL" id="KV426168">
    <property type="protein sequence ID" value="KZV86030.1"/>
    <property type="molecule type" value="Genomic_DNA"/>
</dbReference>
<protein>
    <recommendedName>
        <fullName evidence="3">DDE-1 domain-containing protein</fullName>
    </recommendedName>
</protein>
<evidence type="ECO:0000313" key="2">
    <source>
        <dbReference type="Proteomes" id="UP000077266"/>
    </source>
</evidence>
<sequence length="199" mass="22757">KRKATRAAQKIPRDYEELLRHSFLRECRLIRDFVIPAVLRVNIDQTQVAMQDTGGATYHPMGAKQVAVHGVDEKRAFTILAGVAADGTLLPFQAIYKGYTKASLPTSKSPRWDEAEKLGFRFNWGGHTYWSTQETMQDYVMNIIVPHFARAKDDLKLDAAQECILQLDCWSVHRSDEFRAWMEATYPWIMLDYVPGGCT</sequence>
<proteinExistence type="predicted"/>
<gene>
    <name evidence="1" type="ORF">EXIGLDRAFT_587471</name>
</gene>
<keyword evidence="2" id="KW-1185">Reference proteome</keyword>
<dbReference type="Proteomes" id="UP000077266">
    <property type="component" value="Unassembled WGS sequence"/>
</dbReference>
<name>A0A165E427_EXIGL</name>
<dbReference type="InParanoid" id="A0A165E427"/>
<accession>A0A165E427</accession>
<dbReference type="AlphaFoldDB" id="A0A165E427"/>
<dbReference type="STRING" id="1314781.A0A165E427"/>
<feature type="non-terminal residue" evidence="1">
    <location>
        <position position="199"/>
    </location>
</feature>
<reference evidence="1 2" key="1">
    <citation type="journal article" date="2016" name="Mol. Biol. Evol.">
        <title>Comparative Genomics of Early-Diverging Mushroom-Forming Fungi Provides Insights into the Origins of Lignocellulose Decay Capabilities.</title>
        <authorList>
            <person name="Nagy L.G."/>
            <person name="Riley R."/>
            <person name="Tritt A."/>
            <person name="Adam C."/>
            <person name="Daum C."/>
            <person name="Floudas D."/>
            <person name="Sun H."/>
            <person name="Yadav J.S."/>
            <person name="Pangilinan J."/>
            <person name="Larsson K.H."/>
            <person name="Matsuura K."/>
            <person name="Barry K."/>
            <person name="Labutti K."/>
            <person name="Kuo R."/>
            <person name="Ohm R.A."/>
            <person name="Bhattacharya S.S."/>
            <person name="Shirouzu T."/>
            <person name="Yoshinaga Y."/>
            <person name="Martin F.M."/>
            <person name="Grigoriev I.V."/>
            <person name="Hibbett D.S."/>
        </authorList>
    </citation>
    <scope>NUCLEOTIDE SEQUENCE [LARGE SCALE GENOMIC DNA]</scope>
    <source>
        <strain evidence="1 2">HHB12029</strain>
    </source>
</reference>
<organism evidence="1 2">
    <name type="scientific">Exidia glandulosa HHB12029</name>
    <dbReference type="NCBI Taxonomy" id="1314781"/>
    <lineage>
        <taxon>Eukaryota</taxon>
        <taxon>Fungi</taxon>
        <taxon>Dikarya</taxon>
        <taxon>Basidiomycota</taxon>
        <taxon>Agaricomycotina</taxon>
        <taxon>Agaricomycetes</taxon>
        <taxon>Auriculariales</taxon>
        <taxon>Exidiaceae</taxon>
        <taxon>Exidia</taxon>
    </lineage>
</organism>
<evidence type="ECO:0000313" key="1">
    <source>
        <dbReference type="EMBL" id="KZV86030.1"/>
    </source>
</evidence>